<feature type="transmembrane region" description="Helical" evidence="6">
    <location>
        <begin position="67"/>
        <end position="90"/>
    </location>
</feature>
<feature type="transmembrane region" description="Helical" evidence="6">
    <location>
        <begin position="144"/>
        <end position="165"/>
    </location>
</feature>
<feature type="transmembrane region" description="Helical" evidence="6">
    <location>
        <begin position="177"/>
        <end position="197"/>
    </location>
</feature>
<feature type="non-terminal residue" evidence="7">
    <location>
        <position position="457"/>
    </location>
</feature>
<sequence>MDDVSLSSPLIRDMNPNLVWRFWKESKTSWKIGGPAIFSTISMFGLSIITQGFVGHIGNLELAAYSMVNNVIVGFASGLLLGMGSAVSTLCGQAYGAKKEHMLGIYMQRSWIVITAIAFALFPIYIFTTPLLKLFGLPDEIAELSGRVSLLCIPMHFSFVFYYVLSRFLQAQSKNFITAWSSALGALLNILLCWLLVCKCSMGLDGALISLNVAWWTPVIIQYVYATCGWCPQSWTGYSMNAFADLWPFFKLSVASGVMLCLELWYQKIVVLMAVKLKDTDVAVDSFSICLNINSWEMAIPLGFLVSNSVRVANELGAGRPKEAKFAVAVSVITSTVIGMVLLILILAIRSDLATVFTNSTILQKAVYKLSILLAFTIMLNSVQPVLTGVAVGVGKQAIVAYVNIACYYIIGIPLGILLGYVFHLQVMGIWLGMIGGIAVQTLSLMFIAWKIDWNME</sequence>
<keyword evidence="8" id="KW-1185">Reference proteome</keyword>
<evidence type="ECO:0000256" key="1">
    <source>
        <dbReference type="ARBA" id="ARBA00004141"/>
    </source>
</evidence>
<dbReference type="GO" id="GO:1990961">
    <property type="term" value="P:xenobiotic detoxification by transmembrane export across the plasma membrane"/>
    <property type="evidence" value="ECO:0007669"/>
    <property type="project" value="InterPro"/>
</dbReference>
<dbReference type="OMA" id="KRWYMDW"/>
<dbReference type="InterPro" id="IPR045069">
    <property type="entry name" value="MATE_euk"/>
</dbReference>
<dbReference type="AlphaFoldDB" id="A0AA38FY90"/>
<comment type="similarity">
    <text evidence="2 6">Belongs to the multi antimicrobial extrusion (MATE) (TC 2.A.66.1) family.</text>
</comment>
<feature type="transmembrane region" description="Helical" evidence="6">
    <location>
        <begin position="110"/>
        <end position="132"/>
    </location>
</feature>
<comment type="subcellular location">
    <subcellularLocation>
        <location evidence="1">Membrane</location>
        <topology evidence="1">Multi-pass membrane protein</topology>
    </subcellularLocation>
</comment>
<evidence type="ECO:0000256" key="3">
    <source>
        <dbReference type="ARBA" id="ARBA00022692"/>
    </source>
</evidence>
<reference evidence="7 8" key="1">
    <citation type="journal article" date="2021" name="Nat. Plants">
        <title>The Taxus genome provides insights into paclitaxel biosynthesis.</title>
        <authorList>
            <person name="Xiong X."/>
            <person name="Gou J."/>
            <person name="Liao Q."/>
            <person name="Li Y."/>
            <person name="Zhou Q."/>
            <person name="Bi G."/>
            <person name="Li C."/>
            <person name="Du R."/>
            <person name="Wang X."/>
            <person name="Sun T."/>
            <person name="Guo L."/>
            <person name="Liang H."/>
            <person name="Lu P."/>
            <person name="Wu Y."/>
            <person name="Zhang Z."/>
            <person name="Ro D.K."/>
            <person name="Shang Y."/>
            <person name="Huang S."/>
            <person name="Yan J."/>
        </authorList>
    </citation>
    <scope>NUCLEOTIDE SEQUENCE [LARGE SCALE GENOMIC DNA]</scope>
    <source>
        <strain evidence="7">Ta-2019</strain>
    </source>
</reference>
<feature type="transmembrane region" description="Helical" evidence="6">
    <location>
        <begin position="326"/>
        <end position="350"/>
    </location>
</feature>
<feature type="transmembrane region" description="Helical" evidence="6">
    <location>
        <begin position="399"/>
        <end position="423"/>
    </location>
</feature>
<protein>
    <recommendedName>
        <fullName evidence="6">Protein DETOXIFICATION</fullName>
    </recommendedName>
    <alternativeName>
        <fullName evidence="6">Multidrug and toxic compound extrusion protein</fullName>
    </alternativeName>
</protein>
<dbReference type="Pfam" id="PF01554">
    <property type="entry name" value="MatE"/>
    <property type="match status" value="2"/>
</dbReference>
<dbReference type="EMBL" id="JAHRHJ020000006">
    <property type="protein sequence ID" value="KAH9312428.1"/>
    <property type="molecule type" value="Genomic_DNA"/>
</dbReference>
<keyword evidence="5 6" id="KW-0472">Membrane</keyword>
<name>A0AA38FY90_TAXCH</name>
<evidence type="ECO:0000313" key="7">
    <source>
        <dbReference type="EMBL" id="KAH9312428.1"/>
    </source>
</evidence>
<dbReference type="PANTHER" id="PTHR11206">
    <property type="entry name" value="MULTIDRUG RESISTANCE PROTEIN"/>
    <property type="match status" value="1"/>
</dbReference>
<comment type="caution">
    <text evidence="7">The sequence shown here is derived from an EMBL/GenBank/DDBJ whole genome shotgun (WGS) entry which is preliminary data.</text>
</comment>
<keyword evidence="4 6" id="KW-1133">Transmembrane helix</keyword>
<evidence type="ECO:0000256" key="2">
    <source>
        <dbReference type="ARBA" id="ARBA00010199"/>
    </source>
</evidence>
<evidence type="ECO:0000313" key="8">
    <source>
        <dbReference type="Proteomes" id="UP000824469"/>
    </source>
</evidence>
<dbReference type="GO" id="GO:0042910">
    <property type="term" value="F:xenobiotic transmembrane transporter activity"/>
    <property type="evidence" value="ECO:0007669"/>
    <property type="project" value="InterPro"/>
</dbReference>
<organism evidence="7 8">
    <name type="scientific">Taxus chinensis</name>
    <name type="common">Chinese yew</name>
    <name type="synonym">Taxus wallichiana var. chinensis</name>
    <dbReference type="NCBI Taxonomy" id="29808"/>
    <lineage>
        <taxon>Eukaryota</taxon>
        <taxon>Viridiplantae</taxon>
        <taxon>Streptophyta</taxon>
        <taxon>Embryophyta</taxon>
        <taxon>Tracheophyta</taxon>
        <taxon>Spermatophyta</taxon>
        <taxon>Pinopsida</taxon>
        <taxon>Pinidae</taxon>
        <taxon>Conifers II</taxon>
        <taxon>Cupressales</taxon>
        <taxon>Taxaceae</taxon>
        <taxon>Taxus</taxon>
    </lineage>
</organism>
<evidence type="ECO:0000256" key="6">
    <source>
        <dbReference type="RuleBase" id="RU004914"/>
    </source>
</evidence>
<feature type="transmembrane region" description="Helical" evidence="6">
    <location>
        <begin position="246"/>
        <end position="266"/>
    </location>
</feature>
<feature type="transmembrane region" description="Helical" evidence="6">
    <location>
        <begin position="429"/>
        <end position="450"/>
    </location>
</feature>
<keyword evidence="3 6" id="KW-0812">Transmembrane</keyword>
<gene>
    <name evidence="7" type="ORF">KI387_027463</name>
</gene>
<dbReference type="Proteomes" id="UP000824469">
    <property type="component" value="Unassembled WGS sequence"/>
</dbReference>
<dbReference type="CDD" id="cd13132">
    <property type="entry name" value="MATE_eukaryotic"/>
    <property type="match status" value="1"/>
</dbReference>
<dbReference type="GO" id="GO:0016020">
    <property type="term" value="C:membrane"/>
    <property type="evidence" value="ECO:0007669"/>
    <property type="project" value="UniProtKB-SubCell"/>
</dbReference>
<accession>A0AA38FY90</accession>
<dbReference type="GO" id="GO:0015297">
    <property type="term" value="F:antiporter activity"/>
    <property type="evidence" value="ECO:0007669"/>
    <property type="project" value="InterPro"/>
</dbReference>
<proteinExistence type="inferred from homology"/>
<evidence type="ECO:0000256" key="4">
    <source>
        <dbReference type="ARBA" id="ARBA00022989"/>
    </source>
</evidence>
<dbReference type="NCBIfam" id="TIGR00797">
    <property type="entry name" value="matE"/>
    <property type="match status" value="1"/>
</dbReference>
<feature type="transmembrane region" description="Helical" evidence="6">
    <location>
        <begin position="209"/>
        <end position="226"/>
    </location>
</feature>
<feature type="transmembrane region" description="Helical" evidence="6">
    <location>
        <begin position="32"/>
        <end position="55"/>
    </location>
</feature>
<evidence type="ECO:0000256" key="5">
    <source>
        <dbReference type="ARBA" id="ARBA00023136"/>
    </source>
</evidence>
<dbReference type="InterPro" id="IPR002528">
    <property type="entry name" value="MATE_fam"/>
</dbReference>
<feature type="transmembrane region" description="Helical" evidence="6">
    <location>
        <begin position="370"/>
        <end position="392"/>
    </location>
</feature>